<dbReference type="EMBL" id="GBXM01028262">
    <property type="protein sequence ID" value="JAH80315.1"/>
    <property type="molecule type" value="Transcribed_RNA"/>
</dbReference>
<dbReference type="AlphaFoldDB" id="A0A0E9VSJ1"/>
<accession>A0A0E9VSJ1</accession>
<proteinExistence type="predicted"/>
<reference evidence="2" key="2">
    <citation type="journal article" date="2015" name="Fish Shellfish Immunol.">
        <title>Early steps in the European eel (Anguilla anguilla)-Vibrio vulnificus interaction in the gills: Role of the RtxA13 toxin.</title>
        <authorList>
            <person name="Callol A."/>
            <person name="Pajuelo D."/>
            <person name="Ebbesson L."/>
            <person name="Teles M."/>
            <person name="MacKenzie S."/>
            <person name="Amaro C."/>
        </authorList>
    </citation>
    <scope>NUCLEOTIDE SEQUENCE</scope>
</reference>
<evidence type="ECO:0000313" key="2">
    <source>
        <dbReference type="EMBL" id="JAH80315.1"/>
    </source>
</evidence>
<feature type="compositionally biased region" description="Basic residues" evidence="1">
    <location>
        <begin position="24"/>
        <end position="33"/>
    </location>
</feature>
<feature type="region of interest" description="Disordered" evidence="1">
    <location>
        <begin position="1"/>
        <end position="33"/>
    </location>
</feature>
<evidence type="ECO:0000256" key="1">
    <source>
        <dbReference type="SAM" id="MobiDB-lite"/>
    </source>
</evidence>
<protein>
    <submittedName>
        <fullName evidence="2">Uncharacterized protein</fullName>
    </submittedName>
</protein>
<sequence>MAEHSGRSRSHRAVPEGSASCVCVRRRPAAKSE</sequence>
<organism evidence="2">
    <name type="scientific">Anguilla anguilla</name>
    <name type="common">European freshwater eel</name>
    <name type="synonym">Muraena anguilla</name>
    <dbReference type="NCBI Taxonomy" id="7936"/>
    <lineage>
        <taxon>Eukaryota</taxon>
        <taxon>Metazoa</taxon>
        <taxon>Chordata</taxon>
        <taxon>Craniata</taxon>
        <taxon>Vertebrata</taxon>
        <taxon>Euteleostomi</taxon>
        <taxon>Actinopterygii</taxon>
        <taxon>Neopterygii</taxon>
        <taxon>Teleostei</taxon>
        <taxon>Anguilliformes</taxon>
        <taxon>Anguillidae</taxon>
        <taxon>Anguilla</taxon>
    </lineage>
</organism>
<reference evidence="2" key="1">
    <citation type="submission" date="2014-11" db="EMBL/GenBank/DDBJ databases">
        <authorList>
            <person name="Amaro Gonzalez C."/>
        </authorList>
    </citation>
    <scope>NUCLEOTIDE SEQUENCE</scope>
</reference>
<name>A0A0E9VSJ1_ANGAN</name>